<dbReference type="Gene3D" id="1.20.1440.20">
    <property type="entry name" value="LemA-like domain"/>
    <property type="match status" value="1"/>
</dbReference>
<organism evidence="7 8">
    <name type="scientific">Nitratireductor aquibiodomus RA22</name>
    <dbReference type="NCBI Taxonomy" id="1189611"/>
    <lineage>
        <taxon>Bacteria</taxon>
        <taxon>Pseudomonadati</taxon>
        <taxon>Pseudomonadota</taxon>
        <taxon>Alphaproteobacteria</taxon>
        <taxon>Hyphomicrobiales</taxon>
        <taxon>Phyllobacteriaceae</taxon>
        <taxon>Nitratireductor</taxon>
    </lineage>
</organism>
<dbReference type="Pfam" id="PF04011">
    <property type="entry name" value="LemA"/>
    <property type="match status" value="1"/>
</dbReference>
<keyword evidence="6" id="KW-0175">Coiled coil</keyword>
<feature type="coiled-coil region" evidence="6">
    <location>
        <begin position="109"/>
        <end position="136"/>
    </location>
</feature>
<accession>I5BUH0</accession>
<evidence type="ECO:0000313" key="8">
    <source>
        <dbReference type="Proteomes" id="UP000004622"/>
    </source>
</evidence>
<evidence type="ECO:0000256" key="3">
    <source>
        <dbReference type="ARBA" id="ARBA00022692"/>
    </source>
</evidence>
<evidence type="ECO:0000256" key="4">
    <source>
        <dbReference type="ARBA" id="ARBA00022989"/>
    </source>
</evidence>
<gene>
    <name evidence="7" type="ORF">A33O_16437</name>
</gene>
<dbReference type="STRING" id="204799.GCA_001696575_01176"/>
<dbReference type="OrthoDB" id="9804152at2"/>
<comment type="caution">
    <text evidence="7">The sequence shown here is derived from an EMBL/GenBank/DDBJ whole genome shotgun (WGS) entry which is preliminary data.</text>
</comment>
<dbReference type="PATRIC" id="fig|1189611.3.peg.3319"/>
<dbReference type="GO" id="GO:0016020">
    <property type="term" value="C:membrane"/>
    <property type="evidence" value="ECO:0007669"/>
    <property type="project" value="UniProtKB-SubCell"/>
</dbReference>
<dbReference type="PANTHER" id="PTHR34478">
    <property type="entry name" value="PROTEIN LEMA"/>
    <property type="match status" value="1"/>
</dbReference>
<dbReference type="PANTHER" id="PTHR34478:SF1">
    <property type="entry name" value="PROTEIN LEMA"/>
    <property type="match status" value="1"/>
</dbReference>
<keyword evidence="4" id="KW-1133">Transmembrane helix</keyword>
<evidence type="ECO:0000256" key="6">
    <source>
        <dbReference type="SAM" id="Coils"/>
    </source>
</evidence>
<dbReference type="EMBL" id="AJXZ01000041">
    <property type="protein sequence ID" value="EIM73222.1"/>
    <property type="molecule type" value="Genomic_DNA"/>
</dbReference>
<dbReference type="InterPro" id="IPR023353">
    <property type="entry name" value="LemA-like_dom_sf"/>
</dbReference>
<evidence type="ECO:0000256" key="5">
    <source>
        <dbReference type="ARBA" id="ARBA00023136"/>
    </source>
</evidence>
<keyword evidence="5" id="KW-0472">Membrane</keyword>
<evidence type="ECO:0000313" key="7">
    <source>
        <dbReference type="EMBL" id="EIM73222.1"/>
    </source>
</evidence>
<dbReference type="Proteomes" id="UP000004622">
    <property type="component" value="Unassembled WGS sequence"/>
</dbReference>
<comment type="similarity">
    <text evidence="2">Belongs to the LemA family.</text>
</comment>
<reference evidence="7 8" key="1">
    <citation type="journal article" date="2012" name="J. Bacteriol.">
        <title>Genome Sequence of Nitratireductor aquibiodomus Strain RA22.</title>
        <authorList>
            <person name="Singh A."/>
            <person name="Jangir P.K."/>
            <person name="Kumari C."/>
            <person name="Sharma R."/>
        </authorList>
    </citation>
    <scope>NUCLEOTIDE SEQUENCE [LARGE SCALE GENOMIC DNA]</scope>
    <source>
        <strain evidence="7 8">RA22</strain>
    </source>
</reference>
<evidence type="ECO:0000256" key="1">
    <source>
        <dbReference type="ARBA" id="ARBA00004167"/>
    </source>
</evidence>
<comment type="subcellular location">
    <subcellularLocation>
        <location evidence="1">Membrane</location>
        <topology evidence="1">Single-pass membrane protein</topology>
    </subcellularLocation>
</comment>
<keyword evidence="3" id="KW-0812">Transmembrane</keyword>
<evidence type="ECO:0000256" key="2">
    <source>
        <dbReference type="ARBA" id="ARBA00008854"/>
    </source>
</evidence>
<name>I5BUH0_9HYPH</name>
<sequence length="202" mass="22177">MITTIVIIAACILVFIYLQNRLAAAKNAVTTGYSGVDVQLKRRHDLIPALVEAVRGAMAQENRIFDALMEARQSAMSARMSDIEAVQRAESKLSDALHTFFAYSEDTPEISATGNVRELQKQLEETEDQISAARRLYNANVERYNTLLDAVPSNWIARAMGLEHASPFSLATAEAEAVRAMPEIDLPGNAREQAAALGSVRR</sequence>
<dbReference type="AlphaFoldDB" id="I5BUH0"/>
<proteinExistence type="inferred from homology"/>
<protein>
    <submittedName>
        <fullName evidence="7">Lema family protein</fullName>
    </submittedName>
</protein>
<dbReference type="SUPFAM" id="SSF140478">
    <property type="entry name" value="LemA-like"/>
    <property type="match status" value="1"/>
</dbReference>
<dbReference type="InterPro" id="IPR007156">
    <property type="entry name" value="MamQ_LemA"/>
</dbReference>